<organism evidence="1 2">
    <name type="scientific">Manihot esculenta</name>
    <name type="common">Cassava</name>
    <name type="synonym">Jatropha manihot</name>
    <dbReference type="NCBI Taxonomy" id="3983"/>
    <lineage>
        <taxon>Eukaryota</taxon>
        <taxon>Viridiplantae</taxon>
        <taxon>Streptophyta</taxon>
        <taxon>Embryophyta</taxon>
        <taxon>Tracheophyta</taxon>
        <taxon>Spermatophyta</taxon>
        <taxon>Magnoliopsida</taxon>
        <taxon>eudicotyledons</taxon>
        <taxon>Gunneridae</taxon>
        <taxon>Pentapetalae</taxon>
        <taxon>rosids</taxon>
        <taxon>fabids</taxon>
        <taxon>Malpighiales</taxon>
        <taxon>Euphorbiaceae</taxon>
        <taxon>Crotonoideae</taxon>
        <taxon>Manihoteae</taxon>
        <taxon>Manihot</taxon>
    </lineage>
</organism>
<proteinExistence type="predicted"/>
<dbReference type="Proteomes" id="UP000091857">
    <property type="component" value="Chromosome 1"/>
</dbReference>
<evidence type="ECO:0000313" key="2">
    <source>
        <dbReference type="Proteomes" id="UP000091857"/>
    </source>
</evidence>
<name>A0ACB7ICE5_MANES</name>
<gene>
    <name evidence="1" type="ORF">MANES_01G119001v8</name>
</gene>
<reference evidence="2" key="1">
    <citation type="journal article" date="2016" name="Nat. Biotechnol.">
        <title>Sequencing wild and cultivated cassava and related species reveals extensive interspecific hybridization and genetic diversity.</title>
        <authorList>
            <person name="Bredeson J.V."/>
            <person name="Lyons J.B."/>
            <person name="Prochnik S.E."/>
            <person name="Wu G.A."/>
            <person name="Ha C.M."/>
            <person name="Edsinger-Gonzales E."/>
            <person name="Grimwood J."/>
            <person name="Schmutz J."/>
            <person name="Rabbi I.Y."/>
            <person name="Egesi C."/>
            <person name="Nauluvula P."/>
            <person name="Lebot V."/>
            <person name="Ndunguru J."/>
            <person name="Mkamilo G."/>
            <person name="Bart R.S."/>
            <person name="Setter T.L."/>
            <person name="Gleadow R.M."/>
            <person name="Kulakow P."/>
            <person name="Ferguson M.E."/>
            <person name="Rounsley S."/>
            <person name="Rokhsar D.S."/>
        </authorList>
    </citation>
    <scope>NUCLEOTIDE SEQUENCE [LARGE SCALE GENOMIC DNA]</scope>
    <source>
        <strain evidence="2">cv. AM560-2</strain>
    </source>
</reference>
<accession>A0ACB7ICE5</accession>
<protein>
    <submittedName>
        <fullName evidence="1">Uncharacterized protein</fullName>
    </submittedName>
</protein>
<keyword evidence="2" id="KW-1185">Reference proteome</keyword>
<sequence>MSLISLACVVFFAIWFQIVCSAPRAMDFPCWCFVFRIAHLWPLPPFNVAWVSK</sequence>
<evidence type="ECO:0000313" key="1">
    <source>
        <dbReference type="EMBL" id="KAG8662527.1"/>
    </source>
</evidence>
<dbReference type="EMBL" id="CM004387">
    <property type="protein sequence ID" value="KAG8662527.1"/>
    <property type="molecule type" value="Genomic_DNA"/>
</dbReference>
<comment type="caution">
    <text evidence="1">The sequence shown here is derived from an EMBL/GenBank/DDBJ whole genome shotgun (WGS) entry which is preliminary data.</text>
</comment>